<organism evidence="1 2">
    <name type="scientific">Nephila pilipes</name>
    <name type="common">Giant wood spider</name>
    <name type="synonym">Nephila maculata</name>
    <dbReference type="NCBI Taxonomy" id="299642"/>
    <lineage>
        <taxon>Eukaryota</taxon>
        <taxon>Metazoa</taxon>
        <taxon>Ecdysozoa</taxon>
        <taxon>Arthropoda</taxon>
        <taxon>Chelicerata</taxon>
        <taxon>Arachnida</taxon>
        <taxon>Araneae</taxon>
        <taxon>Araneomorphae</taxon>
        <taxon>Entelegynae</taxon>
        <taxon>Araneoidea</taxon>
        <taxon>Nephilidae</taxon>
        <taxon>Nephila</taxon>
    </lineage>
</organism>
<dbReference type="AlphaFoldDB" id="A0A8X6MPI2"/>
<comment type="caution">
    <text evidence="1">The sequence shown here is derived from an EMBL/GenBank/DDBJ whole genome shotgun (WGS) entry which is preliminary data.</text>
</comment>
<dbReference type="Proteomes" id="UP000887013">
    <property type="component" value="Unassembled WGS sequence"/>
</dbReference>
<keyword evidence="2" id="KW-1185">Reference proteome</keyword>
<dbReference type="EMBL" id="BMAW01000852">
    <property type="protein sequence ID" value="GFS71020.1"/>
    <property type="molecule type" value="Genomic_DNA"/>
</dbReference>
<reference evidence="1" key="1">
    <citation type="submission" date="2020-08" db="EMBL/GenBank/DDBJ databases">
        <title>Multicomponent nature underlies the extraordinary mechanical properties of spider dragline silk.</title>
        <authorList>
            <person name="Kono N."/>
            <person name="Nakamura H."/>
            <person name="Mori M."/>
            <person name="Yoshida Y."/>
            <person name="Ohtoshi R."/>
            <person name="Malay A.D."/>
            <person name="Moran D.A.P."/>
            <person name="Tomita M."/>
            <person name="Numata K."/>
            <person name="Arakawa K."/>
        </authorList>
    </citation>
    <scope>NUCLEOTIDE SEQUENCE</scope>
</reference>
<proteinExistence type="predicted"/>
<protein>
    <submittedName>
        <fullName evidence="1">Uncharacterized protein</fullName>
    </submittedName>
</protein>
<sequence>MEEALAIWIQDSNDEQISVNGLTIKQKTLSIYKYLKERLSSSAHRQKVIFCDRGGEGLDSFNSLDFEEFWYTAHQIEIINNSHRDTIANEENYHEDSSSNISVIDVKQGLNLKFLHATENKRGPTSKISYENVSSEEEFLPPQSKRIYILEDDSD</sequence>
<name>A0A8X6MPI2_NEPPI</name>
<gene>
    <name evidence="1" type="ORF">NPIL_143721</name>
</gene>
<accession>A0A8X6MPI2</accession>
<evidence type="ECO:0000313" key="2">
    <source>
        <dbReference type="Proteomes" id="UP000887013"/>
    </source>
</evidence>
<dbReference type="Gene3D" id="1.10.10.60">
    <property type="entry name" value="Homeodomain-like"/>
    <property type="match status" value="1"/>
</dbReference>
<evidence type="ECO:0000313" key="1">
    <source>
        <dbReference type="EMBL" id="GFS71020.1"/>
    </source>
</evidence>